<evidence type="ECO:0000313" key="2">
    <source>
        <dbReference type="Proteomes" id="UP001174934"/>
    </source>
</evidence>
<gene>
    <name evidence="1" type="ORF">B0T17DRAFT_512396</name>
</gene>
<dbReference type="AlphaFoldDB" id="A0AA39U3A0"/>
<accession>A0AA39U3A0</accession>
<comment type="caution">
    <text evidence="1">The sequence shown here is derived from an EMBL/GenBank/DDBJ whole genome shotgun (WGS) entry which is preliminary data.</text>
</comment>
<dbReference type="EMBL" id="JAULSR010000011">
    <property type="protein sequence ID" value="KAK0610095.1"/>
    <property type="molecule type" value="Genomic_DNA"/>
</dbReference>
<evidence type="ECO:0000313" key="1">
    <source>
        <dbReference type="EMBL" id="KAK0610095.1"/>
    </source>
</evidence>
<dbReference type="Proteomes" id="UP001174934">
    <property type="component" value="Unassembled WGS sequence"/>
</dbReference>
<reference evidence="1" key="1">
    <citation type="submission" date="2023-06" db="EMBL/GenBank/DDBJ databases">
        <title>Genome-scale phylogeny and comparative genomics of the fungal order Sordariales.</title>
        <authorList>
            <consortium name="Lawrence Berkeley National Laboratory"/>
            <person name="Hensen N."/>
            <person name="Bonometti L."/>
            <person name="Westerberg I."/>
            <person name="Brannstrom I.O."/>
            <person name="Guillou S."/>
            <person name="Cros-Aarteil S."/>
            <person name="Calhoun S."/>
            <person name="Haridas S."/>
            <person name="Kuo A."/>
            <person name="Mondo S."/>
            <person name="Pangilinan J."/>
            <person name="Riley R."/>
            <person name="LaButti K."/>
            <person name="Andreopoulos B."/>
            <person name="Lipzen A."/>
            <person name="Chen C."/>
            <person name="Yanf M."/>
            <person name="Daum C."/>
            <person name="Ng V."/>
            <person name="Clum A."/>
            <person name="Steindorff A."/>
            <person name="Ohm R."/>
            <person name="Martin F."/>
            <person name="Silar P."/>
            <person name="Natvig D."/>
            <person name="Lalanne C."/>
            <person name="Gautier V."/>
            <person name="Ament-velasquez S.L."/>
            <person name="Kruys A."/>
            <person name="Hutchinson M.I."/>
            <person name="Powell A.J."/>
            <person name="Barry K."/>
            <person name="Miller A.N."/>
            <person name="Grigoriev I.V."/>
            <person name="Debuchy R."/>
            <person name="Gladieux P."/>
            <person name="Thoren M.H."/>
            <person name="Johannesson H."/>
        </authorList>
    </citation>
    <scope>NUCLEOTIDE SEQUENCE</scope>
    <source>
        <strain evidence="1">SMH3391-2</strain>
    </source>
</reference>
<keyword evidence="2" id="KW-1185">Reference proteome</keyword>
<protein>
    <submittedName>
        <fullName evidence="1">Uncharacterized protein</fullName>
    </submittedName>
</protein>
<proteinExistence type="predicted"/>
<sequence>MSAQRKCERIAHDDEHHHRYYYHYRERERWRPRETVVCHPVPEPPIVQLPPPPPPTLPKPRPKPLSNIHPVSLEENVGGGRGNFASVSVLEPVMRVERSGPSSAGNPLSTAVYRIILSCKIQFTINRAAEELQRHNRIFDSVKVRYLYRSGEKHELLPKGDNVPMDLNMTYEDGKSSDLTGGLSITGAGQPVPAFTVHAQHANKVTYERKLRSWRKSLTFETYPPPIAQDAAYPSIFNLGAANQRPCIPETHFRVTSPHARKCTCHHRQRRCRLRHSRHHPYNRSGTWEGQTEAQLHLWTPEIYESMSCPLTITREVDVDEIERILRQAPLHGLSPLRRYLHFDFDVDVRLREIGWGFWGIFKSASQPAEIRARNDSGKPLVPDRVKFCVTCCTDRISWPQYETRDLQCEAEERVRSALVGPVVAPPAT</sequence>
<organism evidence="1 2">
    <name type="scientific">Bombardia bombarda</name>
    <dbReference type="NCBI Taxonomy" id="252184"/>
    <lineage>
        <taxon>Eukaryota</taxon>
        <taxon>Fungi</taxon>
        <taxon>Dikarya</taxon>
        <taxon>Ascomycota</taxon>
        <taxon>Pezizomycotina</taxon>
        <taxon>Sordariomycetes</taxon>
        <taxon>Sordariomycetidae</taxon>
        <taxon>Sordariales</taxon>
        <taxon>Lasiosphaeriaceae</taxon>
        <taxon>Bombardia</taxon>
    </lineage>
</organism>
<name>A0AA39U3A0_9PEZI</name>